<dbReference type="Ensembl" id="ENSPSTT00000017972.1">
    <property type="protein sequence ID" value="ENSPSTP00000017147.1"/>
    <property type="gene ID" value="ENSPSTG00000012249.1"/>
</dbReference>
<dbReference type="InterPro" id="IPR046327">
    <property type="entry name" value="HXA1/B1/D1"/>
</dbReference>
<keyword evidence="2" id="KW-0217">Developmental protein</keyword>
<keyword evidence="3" id="KW-0805">Transcription regulation</keyword>
<keyword evidence="5 10" id="KW-0371">Homeobox</keyword>
<dbReference type="GO" id="GO:0005634">
    <property type="term" value="C:nucleus"/>
    <property type="evidence" value="ECO:0007669"/>
    <property type="project" value="UniProtKB-SubCell"/>
</dbReference>
<dbReference type="InterPro" id="IPR009057">
    <property type="entry name" value="Homeodomain-like_sf"/>
</dbReference>
<keyword evidence="15" id="KW-1185">Reference proteome</keyword>
<feature type="region of interest" description="Disordered" evidence="12">
    <location>
        <begin position="198"/>
        <end position="222"/>
    </location>
</feature>
<evidence type="ECO:0000256" key="4">
    <source>
        <dbReference type="ARBA" id="ARBA00023125"/>
    </source>
</evidence>
<evidence type="ECO:0000256" key="5">
    <source>
        <dbReference type="ARBA" id="ARBA00023155"/>
    </source>
</evidence>
<reference evidence="14" key="2">
    <citation type="submission" date="2025-09" db="UniProtKB">
        <authorList>
            <consortium name="Ensembl"/>
        </authorList>
    </citation>
    <scope>IDENTIFICATION</scope>
</reference>
<feature type="domain" description="Homeobox" evidence="13">
    <location>
        <begin position="149"/>
        <end position="203"/>
    </location>
</feature>
<comment type="subcellular location">
    <subcellularLocation>
        <location evidence="1 10 11">Nucleus</location>
    </subcellularLocation>
</comment>
<dbReference type="InterPro" id="IPR020479">
    <property type="entry name" value="HD_metazoa"/>
</dbReference>
<reference evidence="14" key="1">
    <citation type="submission" date="2025-08" db="UniProtKB">
        <authorList>
            <consortium name="Ensembl"/>
        </authorList>
    </citation>
    <scope>IDENTIFICATION</scope>
</reference>
<evidence type="ECO:0000256" key="2">
    <source>
        <dbReference type="ARBA" id="ARBA00022473"/>
    </source>
</evidence>
<dbReference type="PANTHER" id="PTHR45946:SF1">
    <property type="entry name" value="HOMEOBOX PROTEIN HOX-D1"/>
    <property type="match status" value="1"/>
</dbReference>
<feature type="compositionally biased region" description="Gly residues" evidence="12">
    <location>
        <begin position="1"/>
        <end position="14"/>
    </location>
</feature>
<dbReference type="Proteomes" id="UP000694428">
    <property type="component" value="Unplaced"/>
</dbReference>
<feature type="DNA-binding region" description="Homeobox" evidence="10">
    <location>
        <begin position="151"/>
        <end position="204"/>
    </location>
</feature>
<dbReference type="PROSITE" id="PS00027">
    <property type="entry name" value="HOMEOBOX_1"/>
    <property type="match status" value="1"/>
</dbReference>
<evidence type="ECO:0000256" key="6">
    <source>
        <dbReference type="ARBA" id="ARBA00023163"/>
    </source>
</evidence>
<evidence type="ECO:0000256" key="10">
    <source>
        <dbReference type="PROSITE-ProRule" id="PRU00108"/>
    </source>
</evidence>
<feature type="region of interest" description="Disordered" evidence="12">
    <location>
        <begin position="1"/>
        <end position="70"/>
    </location>
</feature>
<evidence type="ECO:0000256" key="9">
    <source>
        <dbReference type="ARBA" id="ARBA00040128"/>
    </source>
</evidence>
<dbReference type="CDD" id="cd00086">
    <property type="entry name" value="homeodomain"/>
    <property type="match status" value="1"/>
</dbReference>
<evidence type="ECO:0000256" key="8">
    <source>
        <dbReference type="ARBA" id="ARBA00029448"/>
    </source>
</evidence>
<keyword evidence="6" id="KW-0804">Transcription</keyword>
<evidence type="ECO:0000256" key="1">
    <source>
        <dbReference type="ARBA" id="ARBA00004123"/>
    </source>
</evidence>
<dbReference type="SUPFAM" id="SSF46689">
    <property type="entry name" value="Homeodomain-like"/>
    <property type="match status" value="1"/>
</dbReference>
<evidence type="ECO:0000256" key="3">
    <source>
        <dbReference type="ARBA" id="ARBA00023015"/>
    </source>
</evidence>
<dbReference type="PANTHER" id="PTHR45946">
    <property type="entry name" value="HOMEOBOX PROTEIN ROUGH-RELATED"/>
    <property type="match status" value="1"/>
</dbReference>
<dbReference type="GO" id="GO:0000978">
    <property type="term" value="F:RNA polymerase II cis-regulatory region sequence-specific DNA binding"/>
    <property type="evidence" value="ECO:0007669"/>
    <property type="project" value="TreeGrafter"/>
</dbReference>
<dbReference type="PRINTS" id="PR00024">
    <property type="entry name" value="HOMEOBOX"/>
</dbReference>
<evidence type="ECO:0000256" key="7">
    <source>
        <dbReference type="ARBA" id="ARBA00023242"/>
    </source>
</evidence>
<dbReference type="GO" id="GO:0000981">
    <property type="term" value="F:DNA-binding transcription factor activity, RNA polymerase II-specific"/>
    <property type="evidence" value="ECO:0007669"/>
    <property type="project" value="InterPro"/>
</dbReference>
<comment type="similarity">
    <text evidence="8">Belongs to the Antp homeobox family. Labial subfamily.</text>
</comment>
<accession>A0A8C9FPA9</accession>
<evidence type="ECO:0000313" key="15">
    <source>
        <dbReference type="Proteomes" id="UP000694428"/>
    </source>
</evidence>
<dbReference type="PROSITE" id="PS50071">
    <property type="entry name" value="HOMEOBOX_2"/>
    <property type="match status" value="1"/>
</dbReference>
<feature type="region of interest" description="Disordered" evidence="12">
    <location>
        <begin position="273"/>
        <end position="368"/>
    </location>
</feature>
<evidence type="ECO:0000256" key="11">
    <source>
        <dbReference type="RuleBase" id="RU000682"/>
    </source>
</evidence>
<keyword evidence="4 10" id="KW-0238">DNA-binding</keyword>
<name>A0A8C9FPA9_PAVCR</name>
<evidence type="ECO:0000313" key="14">
    <source>
        <dbReference type="Ensembl" id="ENSPSTP00000017147.1"/>
    </source>
</evidence>
<dbReference type="AlphaFoldDB" id="A0A8C9FPA9"/>
<proteinExistence type="inferred from homology"/>
<keyword evidence="7 10" id="KW-0539">Nucleus</keyword>
<protein>
    <recommendedName>
        <fullName evidence="9">Homeobox protein Hox-D1</fullName>
    </recommendedName>
</protein>
<organism evidence="14 15">
    <name type="scientific">Pavo cristatus</name>
    <name type="common">Indian peafowl</name>
    <name type="synonym">Blue peafowl</name>
    <dbReference type="NCBI Taxonomy" id="9049"/>
    <lineage>
        <taxon>Eukaryota</taxon>
        <taxon>Metazoa</taxon>
        <taxon>Chordata</taxon>
        <taxon>Craniata</taxon>
        <taxon>Vertebrata</taxon>
        <taxon>Euteleostomi</taxon>
        <taxon>Archelosauria</taxon>
        <taxon>Archosauria</taxon>
        <taxon>Dinosauria</taxon>
        <taxon>Saurischia</taxon>
        <taxon>Theropoda</taxon>
        <taxon>Coelurosauria</taxon>
        <taxon>Aves</taxon>
        <taxon>Neognathae</taxon>
        <taxon>Galloanserae</taxon>
        <taxon>Galliformes</taxon>
        <taxon>Phasianidae</taxon>
        <taxon>Phasianinae</taxon>
        <taxon>Pavo</taxon>
    </lineage>
</organism>
<sequence length="368" mass="39387">EGSGSSGEWGGISSGPGRAAKRTVTRLPAPSPPSQGQAVVRSRLDAPPRLAPSLCPGSGRPTSPKPERPCSCCPTPGAAPAEPRAFEWMRMKRSTPGRSEWGGGARATLIPAPPAQTPAPTLRSPAEARCFSVFFGVAGGAAPPAYSLRTSFSTRQLTELEKEFHFSRYLSRARRLEVARSLRLRDAQVKVWFQNRRMKQKKREREALPDPTAAPRRAAGMLRAAPRSSSYRCCFTPVVFPVVLMRIIGERSRSEAPPLSFVVLRGDERARRKLRRAASRGRPGAGGGQDRSPRPGLPGAAPGWGHSPALPPPRAVPGASAGLGGSGGRARSRPSGRGRRAEEGWKPQRGKAEQNNAPLARKGGNIYN</sequence>
<dbReference type="InterPro" id="IPR001356">
    <property type="entry name" value="HD"/>
</dbReference>
<dbReference type="Gene3D" id="1.10.10.60">
    <property type="entry name" value="Homeodomain-like"/>
    <property type="match status" value="1"/>
</dbReference>
<dbReference type="SMART" id="SM00389">
    <property type="entry name" value="HOX"/>
    <property type="match status" value="1"/>
</dbReference>
<dbReference type="InterPro" id="IPR017970">
    <property type="entry name" value="Homeobox_CS"/>
</dbReference>
<evidence type="ECO:0000256" key="12">
    <source>
        <dbReference type="SAM" id="MobiDB-lite"/>
    </source>
</evidence>
<evidence type="ECO:0000259" key="13">
    <source>
        <dbReference type="PROSITE" id="PS50071"/>
    </source>
</evidence>
<feature type="compositionally biased region" description="Basic and acidic residues" evidence="12">
    <location>
        <begin position="339"/>
        <end position="352"/>
    </location>
</feature>
<dbReference type="Pfam" id="PF00046">
    <property type="entry name" value="Homeodomain"/>
    <property type="match status" value="1"/>
</dbReference>